<dbReference type="GO" id="GO:0008270">
    <property type="term" value="F:zinc ion binding"/>
    <property type="evidence" value="ECO:0007669"/>
    <property type="project" value="UniProtKB-KW"/>
</dbReference>
<accession>A0A0D2K3H3</accession>
<evidence type="ECO:0000259" key="5">
    <source>
        <dbReference type="Pfam" id="PF25512"/>
    </source>
</evidence>
<keyword evidence="7" id="KW-1185">Reference proteome</keyword>
<reference evidence="6 7" key="1">
    <citation type="journal article" date="2013" name="BMC Genomics">
        <title>Reconstruction of the lipid metabolism for the microalga Monoraphidium neglectum from its genome sequence reveals characteristics suitable for biofuel production.</title>
        <authorList>
            <person name="Bogen C."/>
            <person name="Al-Dilaimi A."/>
            <person name="Albersmeier A."/>
            <person name="Wichmann J."/>
            <person name="Grundmann M."/>
            <person name="Rupp O."/>
            <person name="Lauersen K.J."/>
            <person name="Blifernez-Klassen O."/>
            <person name="Kalinowski J."/>
            <person name="Goesmann A."/>
            <person name="Mussgnug J.H."/>
            <person name="Kruse O."/>
        </authorList>
    </citation>
    <scope>NUCLEOTIDE SEQUENCE [LARGE SCALE GENOMIC DNA]</scope>
    <source>
        <strain evidence="6 7">SAG 48.87</strain>
    </source>
</reference>
<evidence type="ECO:0000256" key="4">
    <source>
        <dbReference type="ARBA" id="ARBA00023125"/>
    </source>
</evidence>
<evidence type="ECO:0000313" key="7">
    <source>
        <dbReference type="Proteomes" id="UP000054498"/>
    </source>
</evidence>
<dbReference type="Proteomes" id="UP000054498">
    <property type="component" value="Unassembled WGS sequence"/>
</dbReference>
<dbReference type="PANTHER" id="PTHR14493">
    <property type="entry name" value="UNKEMPT FAMILY MEMBER"/>
    <property type="match status" value="1"/>
</dbReference>
<evidence type="ECO:0000313" key="6">
    <source>
        <dbReference type="EMBL" id="KIZ05023.1"/>
    </source>
</evidence>
<organism evidence="6 7">
    <name type="scientific">Monoraphidium neglectum</name>
    <dbReference type="NCBI Taxonomy" id="145388"/>
    <lineage>
        <taxon>Eukaryota</taxon>
        <taxon>Viridiplantae</taxon>
        <taxon>Chlorophyta</taxon>
        <taxon>core chlorophytes</taxon>
        <taxon>Chlorophyceae</taxon>
        <taxon>CS clade</taxon>
        <taxon>Sphaeropleales</taxon>
        <taxon>Selenastraceae</taxon>
        <taxon>Monoraphidium</taxon>
    </lineage>
</organism>
<feature type="domain" description="AtC3H23-like CCCH zinc finger" evidence="5">
    <location>
        <begin position="9"/>
        <end position="42"/>
    </location>
</feature>
<dbReference type="RefSeq" id="XP_013904042.1">
    <property type="nucleotide sequence ID" value="XM_014048588.1"/>
</dbReference>
<dbReference type="InterPro" id="IPR057444">
    <property type="entry name" value="Znf-CCCH_AtC3H23-like"/>
</dbReference>
<dbReference type="GeneID" id="25735815"/>
<keyword evidence="4" id="KW-0238">DNA-binding</keyword>
<evidence type="ECO:0000256" key="2">
    <source>
        <dbReference type="ARBA" id="ARBA00022771"/>
    </source>
</evidence>
<dbReference type="KEGG" id="mng:MNEG_2937"/>
<dbReference type="GO" id="GO:0003677">
    <property type="term" value="F:DNA binding"/>
    <property type="evidence" value="ECO:0007669"/>
    <property type="project" value="UniProtKB-KW"/>
</dbReference>
<dbReference type="STRING" id="145388.A0A0D2K3H3"/>
<dbReference type="EMBL" id="KK100569">
    <property type="protein sequence ID" value="KIZ05023.1"/>
    <property type="molecule type" value="Genomic_DNA"/>
</dbReference>
<keyword evidence="1" id="KW-0479">Metal-binding</keyword>
<gene>
    <name evidence="6" type="ORF">MNEG_2937</name>
</gene>
<dbReference type="OrthoDB" id="749011at2759"/>
<proteinExistence type="predicted"/>
<evidence type="ECO:0000256" key="3">
    <source>
        <dbReference type="ARBA" id="ARBA00022833"/>
    </source>
</evidence>
<evidence type="ECO:0000256" key="1">
    <source>
        <dbReference type="ARBA" id="ARBA00022723"/>
    </source>
</evidence>
<keyword evidence="2" id="KW-0863">Zinc-finger</keyword>
<dbReference type="Pfam" id="PF25512">
    <property type="entry name" value="zf-CCCH_AtC3H23"/>
    <property type="match status" value="1"/>
</dbReference>
<dbReference type="PANTHER" id="PTHR14493:SF50">
    <property type="entry name" value="RING FINGER PROTEIN UNKEMPT"/>
    <property type="match status" value="1"/>
</dbReference>
<dbReference type="InterPro" id="IPR045234">
    <property type="entry name" value="Unkempt-like"/>
</dbReference>
<keyword evidence="3" id="KW-0862">Zinc</keyword>
<dbReference type="AlphaFoldDB" id="A0A0D2K3H3"/>
<protein>
    <recommendedName>
        <fullName evidence="5">AtC3H23-like CCCH zinc finger domain-containing protein</fullName>
    </recommendedName>
</protein>
<sequence length="264" mass="28591">MSVRNLSDEFMIWRYKVEFCSRKDNHDWATCPYAHDKEKAKRRDPACFNYASLPCPNTMQEYWLHPDRFKTQMCKNGSSCTRPLCFFAHNGMFRFPAAPGSPQSASASLQQQQQQQQQQATQLRAYLEEQQLLVQLQCASLEQEQVRLGLLLGQLQTSAAVPSAQPLDAAPPSPVSVQTSALSGSSSICPGVGGDLNALLLQQVPMAAVNNEPLQLYPVSAALATAIAGGGALNGAAAWPVASAQQQIGVLPLAFDAGALRPLF</sequence>
<name>A0A0D2K3H3_9CHLO</name>